<dbReference type="RefSeq" id="WP_354088869.1">
    <property type="nucleotide sequence ID" value="NZ_JBEPTF010000002.1"/>
</dbReference>
<dbReference type="InterPro" id="IPR011765">
    <property type="entry name" value="Pept_M16_N"/>
</dbReference>
<evidence type="ECO:0000313" key="7">
    <source>
        <dbReference type="Proteomes" id="UP001549313"/>
    </source>
</evidence>
<comment type="caution">
    <text evidence="6">The sequence shown here is derived from an EMBL/GenBank/DDBJ whole genome shotgun (WGS) entry which is preliminary data.</text>
</comment>
<dbReference type="EMBL" id="JBEPTF010000002">
    <property type="protein sequence ID" value="MET4683916.1"/>
    <property type="molecule type" value="Genomic_DNA"/>
</dbReference>
<evidence type="ECO:0000256" key="1">
    <source>
        <dbReference type="ARBA" id="ARBA00007261"/>
    </source>
</evidence>
<feature type="chain" id="PRO_5046318305" evidence="3">
    <location>
        <begin position="25"/>
        <end position="952"/>
    </location>
</feature>
<feature type="domain" description="Peptidase M16 N-terminal" evidence="4">
    <location>
        <begin position="533"/>
        <end position="659"/>
    </location>
</feature>
<dbReference type="InterPro" id="IPR011249">
    <property type="entry name" value="Metalloenz_LuxS/M16"/>
</dbReference>
<dbReference type="InterPro" id="IPR007863">
    <property type="entry name" value="Peptidase_M16_C"/>
</dbReference>
<evidence type="ECO:0000256" key="3">
    <source>
        <dbReference type="SAM" id="SignalP"/>
    </source>
</evidence>
<dbReference type="InterPro" id="IPR050361">
    <property type="entry name" value="MPP/UQCRC_Complex"/>
</dbReference>
<feature type="domain" description="Peptidase M16 N-terminal" evidence="4">
    <location>
        <begin position="58"/>
        <end position="173"/>
    </location>
</feature>
<sequence length="952" mass="100617">MKTRLILTACASALLLGLPAAASAEGAPPAATAAAAQGGVVVPPLGFHKRVLANGMEVYTARDASTSNVTVQVWYRVGSKDDPAGRSGFAHLFEHLLFKSTKNMPSETFDRLTEDVGGMNNAFTADDVTAYYEVVPANHLQRILFAEADRMGSLVVDQKTFESERDVVKEEYRQRILASPYGRLFGLFTPETIYQDHPYRRPGIGSIEELNASTLDDVLRFHATYYRPDNAMLIVAGNFDQAQLDAWVDEYFAPLKRPATPMPVNDVKEPEPTGPRTATYYAPNVPLPAVALAWNTVAYKDADRAALSVLDGVLSTGESSRLYRSLVYDKQIASTIGSSPDFAQQAGNLTAYAIMADGQSVEAGKTALEAEIARLRDAPITAAELSEAKNELVANALRGRESIDDRATTLGMALIMTGDATAADREIAEIQAVTAADVQRVARRYLTPQRQITINYLPADEAHPASVQKMNVDAPVTVAELAPAGPVAVLLPEAERARLPQPGAEVAPATPAVADFRLANGMRVLVAPTQGLPLVSARLNFNAGSANDPAGKPGVASMTAGLLTQGTTTKSAPEIATAIEQLGANIGAGSGSDFTNVYANAPKDVFGRSLALMADLVRNPAFAAEELERQQSQTLDGLRVALSQPGSVAAQSVGRVIYGDAPYGAPGSGTLTSVPAITRDDVAAFHAARYRPSQATIVFSGAVTPAEARELAQQAFGDWRDPATAAPVPVAKAGQTLPPRIVVIDQPGAGQAAVVAAIRGIKRTDADYFPLTLGNTLLGGGFSSRLNQEIRIKRGLSYGARSSVGAQQDVGVFTASTQTKNETATEVADLILAEVGRLGTSPATEAELAPRRATLIGGFGRSLETVDGLGGLVANLALYDLPMSDLADYAGRVRSVTPQQVEAAFAEHLPTDRASLVIVGDASKFIDSLRTKYPTVEVIPLTDLDLNSASLK</sequence>
<name>A0ABV2RBG1_9CAUL</name>
<evidence type="ECO:0000256" key="2">
    <source>
        <dbReference type="ARBA" id="ARBA00023049"/>
    </source>
</evidence>
<evidence type="ECO:0000313" key="6">
    <source>
        <dbReference type="EMBL" id="MET4683916.1"/>
    </source>
</evidence>
<keyword evidence="2" id="KW-0482">Metalloprotease</keyword>
<comment type="similarity">
    <text evidence="1">Belongs to the peptidase M16 family.</text>
</comment>
<feature type="domain" description="Peptidase M16 C-terminal" evidence="5">
    <location>
        <begin position="677"/>
        <end position="849"/>
    </location>
</feature>
<keyword evidence="3" id="KW-0732">Signal</keyword>
<dbReference type="GO" id="GO:0006508">
    <property type="term" value="P:proteolysis"/>
    <property type="evidence" value="ECO:0007669"/>
    <property type="project" value="UniProtKB-KW"/>
</dbReference>
<protein>
    <submittedName>
        <fullName evidence="6">Zinc protease</fullName>
        <ecNumber evidence="6">3.4.24.-</ecNumber>
    </submittedName>
</protein>
<evidence type="ECO:0000259" key="5">
    <source>
        <dbReference type="Pfam" id="PF05193"/>
    </source>
</evidence>
<feature type="signal peptide" evidence="3">
    <location>
        <begin position="1"/>
        <end position="24"/>
    </location>
</feature>
<organism evidence="6 7">
    <name type="scientific">Brevundimonas faecalis</name>
    <dbReference type="NCBI Taxonomy" id="947378"/>
    <lineage>
        <taxon>Bacteria</taxon>
        <taxon>Pseudomonadati</taxon>
        <taxon>Pseudomonadota</taxon>
        <taxon>Alphaproteobacteria</taxon>
        <taxon>Caulobacterales</taxon>
        <taxon>Caulobacteraceae</taxon>
        <taxon>Brevundimonas</taxon>
    </lineage>
</organism>
<dbReference type="Gene3D" id="3.30.830.10">
    <property type="entry name" value="Metalloenzyme, LuxS/M16 peptidase-like"/>
    <property type="match status" value="4"/>
</dbReference>
<gene>
    <name evidence="6" type="ORF">ABIE19_001846</name>
</gene>
<dbReference type="Proteomes" id="UP001549313">
    <property type="component" value="Unassembled WGS sequence"/>
</dbReference>
<keyword evidence="6" id="KW-0378">Hydrolase</keyword>
<keyword evidence="6" id="KW-0645">Protease</keyword>
<dbReference type="GO" id="GO:0008233">
    <property type="term" value="F:peptidase activity"/>
    <property type="evidence" value="ECO:0007669"/>
    <property type="project" value="UniProtKB-KW"/>
</dbReference>
<proteinExistence type="inferred from homology"/>
<reference evidence="6 7" key="1">
    <citation type="submission" date="2024-06" db="EMBL/GenBank/DDBJ databases">
        <title>Sorghum-associated microbial communities from plants grown in Nebraska, USA.</title>
        <authorList>
            <person name="Schachtman D."/>
        </authorList>
    </citation>
    <scope>NUCLEOTIDE SEQUENCE [LARGE SCALE GENOMIC DNA]</scope>
    <source>
        <strain evidence="6 7">2814</strain>
    </source>
</reference>
<accession>A0ABV2RBG1</accession>
<evidence type="ECO:0000259" key="4">
    <source>
        <dbReference type="Pfam" id="PF00675"/>
    </source>
</evidence>
<dbReference type="EC" id="3.4.24.-" evidence="6"/>
<dbReference type="Pfam" id="PF05193">
    <property type="entry name" value="Peptidase_M16_C"/>
    <property type="match status" value="2"/>
</dbReference>
<dbReference type="SUPFAM" id="SSF63411">
    <property type="entry name" value="LuxS/MPP-like metallohydrolase"/>
    <property type="match status" value="4"/>
</dbReference>
<dbReference type="PANTHER" id="PTHR11851:SF49">
    <property type="entry name" value="MITOCHONDRIAL-PROCESSING PEPTIDASE SUBUNIT ALPHA"/>
    <property type="match status" value="1"/>
</dbReference>
<feature type="domain" description="Peptidase M16 C-terminal" evidence="5">
    <location>
        <begin position="214"/>
        <end position="392"/>
    </location>
</feature>
<dbReference type="PANTHER" id="PTHR11851">
    <property type="entry name" value="METALLOPROTEASE"/>
    <property type="match status" value="1"/>
</dbReference>
<keyword evidence="7" id="KW-1185">Reference proteome</keyword>
<dbReference type="Pfam" id="PF00675">
    <property type="entry name" value="Peptidase_M16"/>
    <property type="match status" value="2"/>
</dbReference>